<protein>
    <submittedName>
        <fullName evidence="3">Chromosome partitioning protein, ParB family</fullName>
    </submittedName>
</protein>
<evidence type="ECO:0000256" key="1">
    <source>
        <dbReference type="SAM" id="MobiDB-lite"/>
    </source>
</evidence>
<dbReference type="GO" id="GO:0005694">
    <property type="term" value="C:chromosome"/>
    <property type="evidence" value="ECO:0007669"/>
    <property type="project" value="TreeGrafter"/>
</dbReference>
<feature type="domain" description="ParB-like N-terminal" evidence="2">
    <location>
        <begin position="85"/>
        <end position="184"/>
    </location>
</feature>
<evidence type="ECO:0000313" key="4">
    <source>
        <dbReference type="Proteomes" id="UP000198994"/>
    </source>
</evidence>
<gene>
    <name evidence="3" type="ORF">SAMN04488105_10863</name>
</gene>
<dbReference type="InterPro" id="IPR003115">
    <property type="entry name" value="ParB_N"/>
</dbReference>
<dbReference type="PANTHER" id="PTHR33375:SF1">
    <property type="entry name" value="CHROMOSOME-PARTITIONING PROTEIN PARB-RELATED"/>
    <property type="match status" value="1"/>
</dbReference>
<dbReference type="Proteomes" id="UP000198994">
    <property type="component" value="Unassembled WGS sequence"/>
</dbReference>
<dbReference type="SUPFAM" id="SSF110849">
    <property type="entry name" value="ParB/Sulfiredoxin"/>
    <property type="match status" value="1"/>
</dbReference>
<evidence type="ECO:0000259" key="2">
    <source>
        <dbReference type="SMART" id="SM00470"/>
    </source>
</evidence>
<dbReference type="InterPro" id="IPR037972">
    <property type="entry name" value="RepB_N"/>
</dbReference>
<dbReference type="InterPro" id="IPR036086">
    <property type="entry name" value="ParB/Sulfiredoxin_sf"/>
</dbReference>
<name>A0A1G7G207_9RHOB</name>
<dbReference type="AlphaFoldDB" id="A0A1G7G207"/>
<dbReference type="EMBL" id="FNAV01000008">
    <property type="protein sequence ID" value="SDE82146.1"/>
    <property type="molecule type" value="Genomic_DNA"/>
</dbReference>
<organism evidence="3 4">
    <name type="scientific">Salipiger thiooxidans</name>
    <dbReference type="NCBI Taxonomy" id="282683"/>
    <lineage>
        <taxon>Bacteria</taxon>
        <taxon>Pseudomonadati</taxon>
        <taxon>Pseudomonadota</taxon>
        <taxon>Alphaproteobacteria</taxon>
        <taxon>Rhodobacterales</taxon>
        <taxon>Roseobacteraceae</taxon>
        <taxon>Salipiger</taxon>
    </lineage>
</organism>
<dbReference type="GO" id="GO:0007059">
    <property type="term" value="P:chromosome segregation"/>
    <property type="evidence" value="ECO:0007669"/>
    <property type="project" value="TreeGrafter"/>
</dbReference>
<dbReference type="Gene3D" id="3.90.1530.30">
    <property type="match status" value="1"/>
</dbReference>
<dbReference type="Pfam" id="PF02195">
    <property type="entry name" value="ParB_N"/>
    <property type="match status" value="1"/>
</dbReference>
<dbReference type="RefSeq" id="WP_089959862.1">
    <property type="nucleotide sequence ID" value="NZ_FNAV01000008.1"/>
</dbReference>
<keyword evidence="4" id="KW-1185">Reference proteome</keyword>
<proteinExistence type="predicted"/>
<feature type="region of interest" description="Disordered" evidence="1">
    <location>
        <begin position="1"/>
        <end position="43"/>
    </location>
</feature>
<dbReference type="InterPro" id="IPR050336">
    <property type="entry name" value="Chromosome_partition/occlusion"/>
</dbReference>
<sequence>MSKRRGFDIDFPSTQDGVYTGGGRRTSAPAPASKPEARRGPMAAAISENADALRERAEAERAIREENDRLAHEHVRLKRAGLITDLIAIDAIRTEKLTRDRGTGADPDIAELKASIRAIGLSNPIQVEPVGDGYELVQGFRRLRAYRELFAETGDEAFARIPAGLVATGEALEGLYRRMVDENLVRRDISFAEMAVLAMRYAEDPGTASADVASAVDVLFASAGRQKRSYIRHFAGLVETLGDVLQHPEAISRNLGLDVAKRMSAERGFEARLRKALSEQGERSADYEVAVLQDALKTTQSAPAPRSPSGKNAAAKTTLRCTVPAGTVRCAARDGKVELQMERDFSSIDRHRLEAAVAAFMAALDD</sequence>
<dbReference type="STRING" id="282683.SAMN04488105_10863"/>
<accession>A0A1G7G207</accession>
<dbReference type="SMART" id="SM00470">
    <property type="entry name" value="ParB"/>
    <property type="match status" value="1"/>
</dbReference>
<dbReference type="OrthoDB" id="7656008at2"/>
<evidence type="ECO:0000313" key="3">
    <source>
        <dbReference type="EMBL" id="SDE82146.1"/>
    </source>
</evidence>
<dbReference type="CDD" id="cd16405">
    <property type="entry name" value="RepB_like_N"/>
    <property type="match status" value="1"/>
</dbReference>
<reference evidence="4" key="1">
    <citation type="submission" date="2016-10" db="EMBL/GenBank/DDBJ databases">
        <authorList>
            <person name="Varghese N."/>
            <person name="Submissions S."/>
        </authorList>
    </citation>
    <scope>NUCLEOTIDE SEQUENCE [LARGE SCALE GENOMIC DNA]</scope>
    <source>
        <strain evidence="4">DSM 10146</strain>
    </source>
</reference>
<dbReference type="PANTHER" id="PTHR33375">
    <property type="entry name" value="CHROMOSOME-PARTITIONING PROTEIN PARB-RELATED"/>
    <property type="match status" value="1"/>
</dbReference>